<dbReference type="AlphaFoldDB" id="A0AAE0ARW9"/>
<comment type="caution">
    <text evidence="1">The sequence shown here is derived from an EMBL/GenBank/DDBJ whole genome shotgun (WGS) entry which is preliminary data.</text>
</comment>
<protein>
    <submittedName>
        <fullName evidence="1">Uncharacterized protein</fullName>
    </submittedName>
</protein>
<dbReference type="Proteomes" id="UP001281410">
    <property type="component" value="Unassembled WGS sequence"/>
</dbReference>
<accession>A0AAE0ARW9</accession>
<reference evidence="1" key="1">
    <citation type="journal article" date="2023" name="Plant J.">
        <title>Genome sequences and population genomics provide insights into the demographic history, inbreeding, and mutation load of two 'living fossil' tree species of Dipteronia.</title>
        <authorList>
            <person name="Feng Y."/>
            <person name="Comes H.P."/>
            <person name="Chen J."/>
            <person name="Zhu S."/>
            <person name="Lu R."/>
            <person name="Zhang X."/>
            <person name="Li P."/>
            <person name="Qiu J."/>
            <person name="Olsen K.M."/>
            <person name="Qiu Y."/>
        </authorList>
    </citation>
    <scope>NUCLEOTIDE SEQUENCE</scope>
    <source>
        <strain evidence="1">NBL</strain>
    </source>
</reference>
<name>A0AAE0ARW9_9ROSI</name>
<evidence type="ECO:0000313" key="1">
    <source>
        <dbReference type="EMBL" id="KAK3222933.1"/>
    </source>
</evidence>
<gene>
    <name evidence="1" type="ORF">Dsin_009958</name>
</gene>
<sequence>MSTTGGHRFFYEFCWAEKSKCLELVQHSWNIASGVDKMSCMVNTESERKELSDINWETDVIDWNRCRKVDEELEVLLKKEEVFWRQRSRVSWLKERDRNTKFFHAKASARRK</sequence>
<evidence type="ECO:0000313" key="2">
    <source>
        <dbReference type="Proteomes" id="UP001281410"/>
    </source>
</evidence>
<dbReference type="EMBL" id="JANJYJ010000003">
    <property type="protein sequence ID" value="KAK3222933.1"/>
    <property type="molecule type" value="Genomic_DNA"/>
</dbReference>
<proteinExistence type="predicted"/>
<keyword evidence="2" id="KW-1185">Reference proteome</keyword>
<organism evidence="1 2">
    <name type="scientific">Dipteronia sinensis</name>
    <dbReference type="NCBI Taxonomy" id="43782"/>
    <lineage>
        <taxon>Eukaryota</taxon>
        <taxon>Viridiplantae</taxon>
        <taxon>Streptophyta</taxon>
        <taxon>Embryophyta</taxon>
        <taxon>Tracheophyta</taxon>
        <taxon>Spermatophyta</taxon>
        <taxon>Magnoliopsida</taxon>
        <taxon>eudicotyledons</taxon>
        <taxon>Gunneridae</taxon>
        <taxon>Pentapetalae</taxon>
        <taxon>rosids</taxon>
        <taxon>malvids</taxon>
        <taxon>Sapindales</taxon>
        <taxon>Sapindaceae</taxon>
        <taxon>Hippocastanoideae</taxon>
        <taxon>Acereae</taxon>
        <taxon>Dipteronia</taxon>
    </lineage>
</organism>